<protein>
    <recommendedName>
        <fullName evidence="3">DUF2177 family protein</fullName>
    </recommendedName>
</protein>
<feature type="transmembrane region" description="Helical" evidence="1">
    <location>
        <begin position="7"/>
        <end position="25"/>
    </location>
</feature>
<dbReference type="AlphaFoldDB" id="A0A6C0IXS3"/>
<feature type="transmembrane region" description="Helical" evidence="1">
    <location>
        <begin position="45"/>
        <end position="64"/>
    </location>
</feature>
<reference evidence="2" key="1">
    <citation type="journal article" date="2020" name="Nature">
        <title>Giant virus diversity and host interactions through global metagenomics.</title>
        <authorList>
            <person name="Schulz F."/>
            <person name="Roux S."/>
            <person name="Paez-Espino D."/>
            <person name="Jungbluth S."/>
            <person name="Walsh D.A."/>
            <person name="Denef V.J."/>
            <person name="McMahon K.D."/>
            <person name="Konstantinidis K.T."/>
            <person name="Eloe-Fadrosh E.A."/>
            <person name="Kyrpides N.C."/>
            <person name="Woyke T."/>
        </authorList>
    </citation>
    <scope>NUCLEOTIDE SEQUENCE</scope>
    <source>
        <strain evidence="2">GVMAG-M-3300025138-11</strain>
    </source>
</reference>
<proteinExistence type="predicted"/>
<accession>A0A6C0IXS3</accession>
<evidence type="ECO:0008006" key="3">
    <source>
        <dbReference type="Google" id="ProtNLM"/>
    </source>
</evidence>
<dbReference type="Pfam" id="PF09945">
    <property type="entry name" value="DUF2177"/>
    <property type="match status" value="1"/>
</dbReference>
<evidence type="ECO:0000313" key="2">
    <source>
        <dbReference type="EMBL" id="QHT97389.1"/>
    </source>
</evidence>
<name>A0A6C0IXS3_9ZZZZ</name>
<sequence length="126" mass="15000">MNIVYKLIIISVLFILIDYFYLSNISNYFNNQVNLIQNSPITLDFISAGLCYFFLVFGLYYFILKDKKSPLEAFLFGLIIYMVFETTNKALFKNWKWTTVLIDGIWGGILYYSITTIYYYIENNYK</sequence>
<keyword evidence="1" id="KW-0812">Transmembrane</keyword>
<dbReference type="EMBL" id="MN740276">
    <property type="protein sequence ID" value="QHT97389.1"/>
    <property type="molecule type" value="Genomic_DNA"/>
</dbReference>
<feature type="transmembrane region" description="Helical" evidence="1">
    <location>
        <begin position="71"/>
        <end position="92"/>
    </location>
</feature>
<evidence type="ECO:0000256" key="1">
    <source>
        <dbReference type="SAM" id="Phobius"/>
    </source>
</evidence>
<organism evidence="2">
    <name type="scientific">viral metagenome</name>
    <dbReference type="NCBI Taxonomy" id="1070528"/>
    <lineage>
        <taxon>unclassified sequences</taxon>
        <taxon>metagenomes</taxon>
        <taxon>organismal metagenomes</taxon>
    </lineage>
</organism>
<keyword evidence="1" id="KW-0472">Membrane</keyword>
<keyword evidence="1" id="KW-1133">Transmembrane helix</keyword>
<dbReference type="InterPro" id="IPR018687">
    <property type="entry name" value="DUF2177_membr"/>
</dbReference>
<feature type="transmembrane region" description="Helical" evidence="1">
    <location>
        <begin position="104"/>
        <end position="121"/>
    </location>
</feature>